<name>E0VLV7_PEDHC</name>
<dbReference type="OMA" id="KTWQREL"/>
<dbReference type="PROSITE" id="PS51391">
    <property type="entry name" value="CID"/>
    <property type="match status" value="1"/>
</dbReference>
<dbReference type="CDD" id="cd17002">
    <property type="entry name" value="CID_RPRD1"/>
    <property type="match status" value="1"/>
</dbReference>
<sequence length="335" mass="38095">MAAFSEGALIKKLADLNPSQQSIQTLSLWLIHHRKHHASIVKVWYKELIKASEKRKITFIYLANDVIQNSKKKGPEYGKEFGNILPKAFEHMSGIENFDEKSKKSLERVLNIWEERGVYESKQIGEFKRAFGEDEKKKHRKEKYSPLNLRERKKSETETEVEVDNLKEIHLTLSPRTPGGEPPEPEEIIKALMDLENSASSDVAVREAIASLPPEVSDVSLLIKLQDRAAAENLSKQVNAAAQLVSEYNARLSAELEDRKKVTALLRDFTESQNELLSHAKQRLEEYQEKLQKIHQVRQEVRSHLQNLPDLTQLPDVTGGLAPLPSAGDLFSFNS</sequence>
<protein>
    <recommendedName>
        <fullName evidence="5">CID domain-containing protein</fullName>
    </recommendedName>
</protein>
<dbReference type="Pfam" id="PF04818">
    <property type="entry name" value="CID"/>
    <property type="match status" value="1"/>
</dbReference>
<dbReference type="InterPro" id="IPR006569">
    <property type="entry name" value="CID_dom"/>
</dbReference>
<keyword evidence="2" id="KW-0539">Nucleus</keyword>
<dbReference type="GeneID" id="8229734"/>
<dbReference type="VEuPathDB" id="VectorBase:PHUM294430"/>
<dbReference type="Pfam" id="PF16566">
    <property type="entry name" value="CREPT"/>
    <property type="match status" value="1"/>
</dbReference>
<evidence type="ECO:0000256" key="3">
    <source>
        <dbReference type="ARBA" id="ARBA00034310"/>
    </source>
</evidence>
<feature type="coiled-coil region" evidence="4">
    <location>
        <begin position="231"/>
        <end position="304"/>
    </location>
</feature>
<dbReference type="KEGG" id="phu:Phum_PHUM294430"/>
<reference evidence="6" key="1">
    <citation type="submission" date="2007-04" db="EMBL/GenBank/DDBJ databases">
        <title>Annotation of Pediculus humanus corporis strain USDA.</title>
        <authorList>
            <person name="Kirkness E."/>
            <person name="Hannick L."/>
            <person name="Hass B."/>
            <person name="Bruggner R."/>
            <person name="Lawson D."/>
            <person name="Bidwell S."/>
            <person name="Joardar V."/>
            <person name="Caler E."/>
            <person name="Walenz B."/>
            <person name="Inman J."/>
            <person name="Schobel S."/>
            <person name="Galinsky K."/>
            <person name="Amedeo P."/>
            <person name="Strausberg R."/>
        </authorList>
    </citation>
    <scope>NUCLEOTIDE SEQUENCE</scope>
    <source>
        <strain evidence="6">USDA</strain>
    </source>
</reference>
<keyword evidence="8" id="KW-1185">Reference proteome</keyword>
<evidence type="ECO:0000259" key="5">
    <source>
        <dbReference type="PROSITE" id="PS51391"/>
    </source>
</evidence>
<gene>
    <name evidence="7" type="primary">8229734</name>
    <name evidence="6" type="ORF">Phum_PHUM294430</name>
</gene>
<dbReference type="Proteomes" id="UP000009046">
    <property type="component" value="Unassembled WGS sequence"/>
</dbReference>
<dbReference type="PANTHER" id="PTHR12460:SF0">
    <property type="entry name" value="CID DOMAIN-CONTAINING PROTEIN-RELATED"/>
    <property type="match status" value="1"/>
</dbReference>
<dbReference type="FunFam" id="1.25.40.90:FF:000007">
    <property type="entry name" value="Regulation of nuclear pre-mRNA domain-containing protein 1B"/>
    <property type="match status" value="1"/>
</dbReference>
<dbReference type="OrthoDB" id="10069473at2759"/>
<evidence type="ECO:0000313" key="7">
    <source>
        <dbReference type="EnsemblMetazoa" id="PHUM294430-PA"/>
    </source>
</evidence>
<evidence type="ECO:0000313" key="8">
    <source>
        <dbReference type="Proteomes" id="UP000009046"/>
    </source>
</evidence>
<dbReference type="eggNOG" id="KOG2669">
    <property type="taxonomic scope" value="Eukaryota"/>
</dbReference>
<dbReference type="PANTHER" id="PTHR12460">
    <property type="entry name" value="CYCLIN-DEPENDENT KINASE INHIBITOR-RELATED PROTEIN"/>
    <property type="match status" value="1"/>
</dbReference>
<dbReference type="GO" id="GO:0001111">
    <property type="term" value="P:RNA polymerase II promoter clearance"/>
    <property type="evidence" value="ECO:0007669"/>
    <property type="project" value="UniProtKB-ARBA"/>
</dbReference>
<dbReference type="GO" id="GO:0031124">
    <property type="term" value="P:mRNA 3'-end processing"/>
    <property type="evidence" value="ECO:0007669"/>
    <property type="project" value="TreeGrafter"/>
</dbReference>
<dbReference type="GO" id="GO:0042802">
    <property type="term" value="F:identical protein binding"/>
    <property type="evidence" value="ECO:0007669"/>
    <property type="project" value="UniProtKB-ARBA"/>
</dbReference>
<proteinExistence type="inferred from homology"/>
<dbReference type="STRING" id="121224.E0VLV7"/>
<dbReference type="GO" id="GO:0097550">
    <property type="term" value="C:transcription preinitiation complex"/>
    <property type="evidence" value="ECO:0007669"/>
    <property type="project" value="UniProtKB-ARBA"/>
</dbReference>
<comment type="subcellular location">
    <subcellularLocation>
        <location evidence="1">Nucleus</location>
    </subcellularLocation>
</comment>
<dbReference type="FunCoup" id="E0VLV7">
    <property type="interactions" value="1230"/>
</dbReference>
<dbReference type="InterPro" id="IPR032337">
    <property type="entry name" value="RPRD1A/B_C"/>
</dbReference>
<dbReference type="EMBL" id="DS235281">
    <property type="protein sequence ID" value="EEB14363.1"/>
    <property type="molecule type" value="Genomic_DNA"/>
</dbReference>
<evidence type="ECO:0000256" key="2">
    <source>
        <dbReference type="ARBA" id="ARBA00023242"/>
    </source>
</evidence>
<dbReference type="GO" id="GO:0005654">
    <property type="term" value="C:nucleoplasm"/>
    <property type="evidence" value="ECO:0007669"/>
    <property type="project" value="UniProtKB-ARBA"/>
</dbReference>
<reference evidence="7" key="3">
    <citation type="submission" date="2020-05" db="UniProtKB">
        <authorList>
            <consortium name="EnsemblMetazoa"/>
        </authorList>
    </citation>
    <scope>IDENTIFICATION</scope>
    <source>
        <strain evidence="7">USDA</strain>
    </source>
</reference>
<dbReference type="CTD" id="8229734"/>
<dbReference type="SUPFAM" id="SSF48464">
    <property type="entry name" value="ENTH/VHS domain"/>
    <property type="match status" value="1"/>
</dbReference>
<evidence type="ECO:0000313" key="6">
    <source>
        <dbReference type="EMBL" id="EEB14363.1"/>
    </source>
</evidence>
<dbReference type="Gene3D" id="6.10.250.2560">
    <property type="match status" value="1"/>
</dbReference>
<keyword evidence="4" id="KW-0175">Coiled coil</keyword>
<dbReference type="EnsemblMetazoa" id="PHUM294430-RA">
    <property type="protein sequence ID" value="PHUM294430-PA"/>
    <property type="gene ID" value="PHUM294430"/>
</dbReference>
<dbReference type="Gene3D" id="1.25.40.90">
    <property type="match status" value="1"/>
</dbReference>
<comment type="similarity">
    <text evidence="3">Belongs to the UPF0400 (RTT103) family.</text>
</comment>
<dbReference type="RefSeq" id="XP_002427101.1">
    <property type="nucleotide sequence ID" value="XM_002427056.1"/>
</dbReference>
<dbReference type="EMBL" id="AAZO01003413">
    <property type="status" value="NOT_ANNOTATED_CDS"/>
    <property type="molecule type" value="Genomic_DNA"/>
</dbReference>
<dbReference type="SMART" id="SM00582">
    <property type="entry name" value="RPR"/>
    <property type="match status" value="1"/>
</dbReference>
<dbReference type="HOGENOM" id="CLU_055523_0_0_1"/>
<evidence type="ECO:0000256" key="1">
    <source>
        <dbReference type="ARBA" id="ARBA00004123"/>
    </source>
</evidence>
<accession>E0VLV7</accession>
<dbReference type="InterPro" id="IPR008942">
    <property type="entry name" value="ENTH_VHS"/>
</dbReference>
<reference evidence="6" key="2">
    <citation type="submission" date="2007-04" db="EMBL/GenBank/DDBJ databases">
        <title>The genome of the human body louse.</title>
        <authorList>
            <consortium name="The Human Body Louse Genome Consortium"/>
            <person name="Kirkness E."/>
            <person name="Walenz B."/>
            <person name="Hass B."/>
            <person name="Bruggner R."/>
            <person name="Strausberg R."/>
        </authorList>
    </citation>
    <scope>NUCLEOTIDE SEQUENCE</scope>
    <source>
        <strain evidence="6">USDA</strain>
    </source>
</reference>
<feature type="domain" description="CID" evidence="5">
    <location>
        <begin position="1"/>
        <end position="135"/>
    </location>
</feature>
<evidence type="ECO:0000256" key="4">
    <source>
        <dbReference type="SAM" id="Coils"/>
    </source>
</evidence>
<dbReference type="InParanoid" id="E0VLV7"/>
<dbReference type="GO" id="GO:0000993">
    <property type="term" value="F:RNA polymerase II complex binding"/>
    <property type="evidence" value="ECO:0007669"/>
    <property type="project" value="TreeGrafter"/>
</dbReference>
<organism>
    <name type="scientific">Pediculus humanus subsp. corporis</name>
    <name type="common">Body louse</name>
    <dbReference type="NCBI Taxonomy" id="121224"/>
    <lineage>
        <taxon>Eukaryota</taxon>
        <taxon>Metazoa</taxon>
        <taxon>Ecdysozoa</taxon>
        <taxon>Arthropoda</taxon>
        <taxon>Hexapoda</taxon>
        <taxon>Insecta</taxon>
        <taxon>Pterygota</taxon>
        <taxon>Neoptera</taxon>
        <taxon>Paraneoptera</taxon>
        <taxon>Psocodea</taxon>
        <taxon>Troctomorpha</taxon>
        <taxon>Phthiraptera</taxon>
        <taxon>Anoplura</taxon>
        <taxon>Pediculidae</taxon>
        <taxon>Pediculus</taxon>
    </lineage>
</organism>
<dbReference type="AlphaFoldDB" id="E0VLV7"/>